<evidence type="ECO:0000313" key="3">
    <source>
        <dbReference type="EMBL" id="SFM89680.1"/>
    </source>
</evidence>
<evidence type="ECO:0000259" key="2">
    <source>
        <dbReference type="PROSITE" id="PS51671"/>
    </source>
</evidence>
<dbReference type="PANTHER" id="PTHR34875:SF6">
    <property type="entry name" value="UPF0237 PROTEIN MJ1558"/>
    <property type="match status" value="1"/>
</dbReference>
<accession>A0A1I4ULR5</accession>
<dbReference type="InterPro" id="IPR002912">
    <property type="entry name" value="ACT_dom"/>
</dbReference>
<dbReference type="PANTHER" id="PTHR34875">
    <property type="entry name" value="UPF0237 PROTEIN MJ1558"/>
    <property type="match status" value="1"/>
</dbReference>
<dbReference type="STRING" id="487685.SAMN04488696_2770"/>
<name>A0A1I4ULR5_9EURY</name>
<protein>
    <recommendedName>
        <fullName evidence="1">UPF0237 protein SAMN04488696_2770</fullName>
    </recommendedName>
</protein>
<organism evidence="3 4">
    <name type="scientific">Methanolobus profundi</name>
    <dbReference type="NCBI Taxonomy" id="487685"/>
    <lineage>
        <taxon>Archaea</taxon>
        <taxon>Methanobacteriati</taxon>
        <taxon>Methanobacteriota</taxon>
        <taxon>Stenosarchaea group</taxon>
        <taxon>Methanomicrobia</taxon>
        <taxon>Methanosarcinales</taxon>
        <taxon>Methanosarcinaceae</taxon>
        <taxon>Methanolobus</taxon>
    </lineage>
</organism>
<dbReference type="InterPro" id="IPR050990">
    <property type="entry name" value="UPF0237/GcvR_regulator"/>
</dbReference>
<dbReference type="OrthoDB" id="27277at2157"/>
<comment type="similarity">
    <text evidence="1">Belongs to the UPF0237 family.</text>
</comment>
<keyword evidence="4" id="KW-1185">Reference proteome</keyword>
<feature type="domain" description="ACT" evidence="2">
    <location>
        <begin position="7"/>
        <end position="81"/>
    </location>
</feature>
<dbReference type="AlphaFoldDB" id="A0A1I4ULR5"/>
<dbReference type="InterPro" id="IPR022986">
    <property type="entry name" value="UPF0237_ACT"/>
</dbReference>
<dbReference type="Proteomes" id="UP000198535">
    <property type="component" value="Unassembled WGS sequence"/>
</dbReference>
<dbReference type="Pfam" id="PF13740">
    <property type="entry name" value="ACT_6"/>
    <property type="match status" value="1"/>
</dbReference>
<dbReference type="FunFam" id="3.30.70.260:FF:000032">
    <property type="entry name" value="UPF0237 protein SP_0238"/>
    <property type="match status" value="1"/>
</dbReference>
<dbReference type="RefSeq" id="WP_091937950.1">
    <property type="nucleotide sequence ID" value="NZ_FOUJ01000007.1"/>
</dbReference>
<dbReference type="HAMAP" id="MF_01054">
    <property type="entry name" value="UPF0237"/>
    <property type="match status" value="1"/>
</dbReference>
<dbReference type="InterPro" id="IPR045865">
    <property type="entry name" value="ACT-like_dom_sf"/>
</dbReference>
<dbReference type="SUPFAM" id="SSF55021">
    <property type="entry name" value="ACT-like"/>
    <property type="match status" value="1"/>
</dbReference>
<dbReference type="EMBL" id="FOUJ01000007">
    <property type="protein sequence ID" value="SFM89680.1"/>
    <property type="molecule type" value="Genomic_DNA"/>
</dbReference>
<reference evidence="4" key="1">
    <citation type="submission" date="2016-10" db="EMBL/GenBank/DDBJ databases">
        <authorList>
            <person name="Varghese N."/>
            <person name="Submissions S."/>
        </authorList>
    </citation>
    <scope>NUCLEOTIDE SEQUENCE [LARGE SCALE GENOMIC DNA]</scope>
    <source>
        <strain evidence="4">Mob M</strain>
    </source>
</reference>
<dbReference type="PROSITE" id="PS51671">
    <property type="entry name" value="ACT"/>
    <property type="match status" value="1"/>
</dbReference>
<dbReference type="NCBIfam" id="NF001220">
    <property type="entry name" value="PRK00194.1"/>
    <property type="match status" value="1"/>
</dbReference>
<evidence type="ECO:0000256" key="1">
    <source>
        <dbReference type="HAMAP-Rule" id="MF_01054"/>
    </source>
</evidence>
<evidence type="ECO:0000313" key="4">
    <source>
        <dbReference type="Proteomes" id="UP000198535"/>
    </source>
</evidence>
<proteinExistence type="inferred from homology"/>
<gene>
    <name evidence="3" type="ORF">SAMN04488696_2770</name>
</gene>
<dbReference type="Gene3D" id="3.30.70.260">
    <property type="match status" value="1"/>
</dbReference>
<sequence>MSSSRFMITVIGIDKVGIVAGITQVMAQYNVNIVDISQTIMDDLFTMIMLAQVKDESFDLSAFQQAMSEKGSELGVEVKVQHEDVFRFMHRI</sequence>
<dbReference type="CDD" id="cd04872">
    <property type="entry name" value="ACT_1ZPV"/>
    <property type="match status" value="1"/>
</dbReference>